<dbReference type="HOGENOM" id="CLU_2018600_0_0_1"/>
<sequence>MTSISVDAIGRRKHKLSKRQNSIKGQDLISNLPDHIIGYILFFLPTKEAVRTSVLSKKWIYLWKFITKLDFDDTKHFSLNKIRKKGFVDFVDRQYMDMVSIYCPNTNNCSTFVVCLVFSNETF</sequence>
<protein>
    <submittedName>
        <fullName evidence="2">F-box/LRR protein</fullName>
    </submittedName>
    <submittedName>
        <fullName evidence="3">Putative F-box domain-containing protein</fullName>
    </submittedName>
</protein>
<evidence type="ECO:0000313" key="4">
    <source>
        <dbReference type="EnsemblPlants" id="AES66879"/>
    </source>
</evidence>
<reference evidence="4" key="3">
    <citation type="submission" date="2015-04" db="UniProtKB">
        <authorList>
            <consortium name="EnsemblPlants"/>
        </authorList>
    </citation>
    <scope>IDENTIFICATION</scope>
    <source>
        <strain evidence="4">cv. Jemalong A17</strain>
    </source>
</reference>
<accession>G7IJK9</accession>
<evidence type="ECO:0000313" key="5">
    <source>
        <dbReference type="Proteomes" id="UP000002051"/>
    </source>
</evidence>
<dbReference type="EMBL" id="CM001218">
    <property type="protein sequence ID" value="AES66879.1"/>
    <property type="molecule type" value="Genomic_DNA"/>
</dbReference>
<gene>
    <name evidence="2" type="ordered locus">MTR_2g082860</name>
    <name evidence="3" type="ORF">MtrunA17_Chr2g0319421</name>
</gene>
<dbReference type="PANTHER" id="PTHR31293:SF12">
    <property type="entry name" value="RNI-LIKE SUPERFAMILY PROTEIN"/>
    <property type="match status" value="1"/>
</dbReference>
<dbReference type="CDD" id="cd22160">
    <property type="entry name" value="F-box_AtFBL13-like"/>
    <property type="match status" value="1"/>
</dbReference>
<dbReference type="EnsemblPlants" id="AES66879">
    <property type="protein sequence ID" value="AES66879"/>
    <property type="gene ID" value="MTR_2g082860"/>
</dbReference>
<dbReference type="EMBL" id="PSQE01000002">
    <property type="protein sequence ID" value="RHN75278.1"/>
    <property type="molecule type" value="Genomic_DNA"/>
</dbReference>
<feature type="domain" description="F-box" evidence="1">
    <location>
        <begin position="29"/>
        <end position="64"/>
    </location>
</feature>
<evidence type="ECO:0000259" key="1">
    <source>
        <dbReference type="Pfam" id="PF00646"/>
    </source>
</evidence>
<reference evidence="2 5" key="2">
    <citation type="journal article" date="2014" name="BMC Genomics">
        <title>An improved genome release (version Mt4.0) for the model legume Medicago truncatula.</title>
        <authorList>
            <person name="Tang H."/>
            <person name="Krishnakumar V."/>
            <person name="Bidwell S."/>
            <person name="Rosen B."/>
            <person name="Chan A."/>
            <person name="Zhou S."/>
            <person name="Gentzbittel L."/>
            <person name="Childs K.L."/>
            <person name="Yandell M."/>
            <person name="Gundlach H."/>
            <person name="Mayer K.F."/>
            <person name="Schwartz D.C."/>
            <person name="Town C.D."/>
        </authorList>
    </citation>
    <scope>GENOME REANNOTATION</scope>
    <source>
        <strain evidence="4 5">cv. Jemalong A17</strain>
    </source>
</reference>
<dbReference type="PANTHER" id="PTHR31293">
    <property type="entry name" value="RNI-LIKE SUPERFAMILY PROTEIN"/>
    <property type="match status" value="1"/>
</dbReference>
<dbReference type="InterPro" id="IPR036047">
    <property type="entry name" value="F-box-like_dom_sf"/>
</dbReference>
<dbReference type="STRING" id="3880.G7IJK9"/>
<evidence type="ECO:0000313" key="3">
    <source>
        <dbReference type="EMBL" id="RHN75278.1"/>
    </source>
</evidence>
<name>G7IJK9_MEDTR</name>
<organism evidence="2 5">
    <name type="scientific">Medicago truncatula</name>
    <name type="common">Barrel medic</name>
    <name type="synonym">Medicago tribuloides</name>
    <dbReference type="NCBI Taxonomy" id="3880"/>
    <lineage>
        <taxon>Eukaryota</taxon>
        <taxon>Viridiplantae</taxon>
        <taxon>Streptophyta</taxon>
        <taxon>Embryophyta</taxon>
        <taxon>Tracheophyta</taxon>
        <taxon>Spermatophyta</taxon>
        <taxon>Magnoliopsida</taxon>
        <taxon>eudicotyledons</taxon>
        <taxon>Gunneridae</taxon>
        <taxon>Pentapetalae</taxon>
        <taxon>rosids</taxon>
        <taxon>fabids</taxon>
        <taxon>Fabales</taxon>
        <taxon>Fabaceae</taxon>
        <taxon>Papilionoideae</taxon>
        <taxon>50 kb inversion clade</taxon>
        <taxon>NPAAA clade</taxon>
        <taxon>Hologalegina</taxon>
        <taxon>IRL clade</taxon>
        <taxon>Trifolieae</taxon>
        <taxon>Medicago</taxon>
    </lineage>
</organism>
<proteinExistence type="predicted"/>
<reference evidence="2 5" key="1">
    <citation type="journal article" date="2011" name="Nature">
        <title>The Medicago genome provides insight into the evolution of rhizobial symbioses.</title>
        <authorList>
            <person name="Young N.D."/>
            <person name="Debelle F."/>
            <person name="Oldroyd G.E."/>
            <person name="Geurts R."/>
            <person name="Cannon S.B."/>
            <person name="Udvardi M.K."/>
            <person name="Benedito V.A."/>
            <person name="Mayer K.F."/>
            <person name="Gouzy J."/>
            <person name="Schoof H."/>
            <person name="Van de Peer Y."/>
            <person name="Proost S."/>
            <person name="Cook D.R."/>
            <person name="Meyers B.C."/>
            <person name="Spannagl M."/>
            <person name="Cheung F."/>
            <person name="De Mita S."/>
            <person name="Krishnakumar V."/>
            <person name="Gundlach H."/>
            <person name="Zhou S."/>
            <person name="Mudge J."/>
            <person name="Bharti A.K."/>
            <person name="Murray J.D."/>
            <person name="Naoumkina M.A."/>
            <person name="Rosen B."/>
            <person name="Silverstein K.A."/>
            <person name="Tang H."/>
            <person name="Rombauts S."/>
            <person name="Zhao P.X."/>
            <person name="Zhou P."/>
            <person name="Barbe V."/>
            <person name="Bardou P."/>
            <person name="Bechner M."/>
            <person name="Bellec A."/>
            <person name="Berger A."/>
            <person name="Berges H."/>
            <person name="Bidwell S."/>
            <person name="Bisseling T."/>
            <person name="Choisne N."/>
            <person name="Couloux A."/>
            <person name="Denny R."/>
            <person name="Deshpande S."/>
            <person name="Dai X."/>
            <person name="Doyle J.J."/>
            <person name="Dudez A.M."/>
            <person name="Farmer A.D."/>
            <person name="Fouteau S."/>
            <person name="Franken C."/>
            <person name="Gibelin C."/>
            <person name="Gish J."/>
            <person name="Goldstein S."/>
            <person name="Gonzalez A.J."/>
            <person name="Green P.J."/>
            <person name="Hallab A."/>
            <person name="Hartog M."/>
            <person name="Hua A."/>
            <person name="Humphray S.J."/>
            <person name="Jeong D.H."/>
            <person name="Jing Y."/>
            <person name="Jocker A."/>
            <person name="Kenton S.M."/>
            <person name="Kim D.J."/>
            <person name="Klee K."/>
            <person name="Lai H."/>
            <person name="Lang C."/>
            <person name="Lin S."/>
            <person name="Macmil S.L."/>
            <person name="Magdelenat G."/>
            <person name="Matthews L."/>
            <person name="McCorrison J."/>
            <person name="Monaghan E.L."/>
            <person name="Mun J.H."/>
            <person name="Najar F.Z."/>
            <person name="Nicholson C."/>
            <person name="Noirot C."/>
            <person name="O'Bleness M."/>
            <person name="Paule C.R."/>
            <person name="Poulain J."/>
            <person name="Prion F."/>
            <person name="Qin B."/>
            <person name="Qu C."/>
            <person name="Retzel E.F."/>
            <person name="Riddle C."/>
            <person name="Sallet E."/>
            <person name="Samain S."/>
            <person name="Samson N."/>
            <person name="Sanders I."/>
            <person name="Saurat O."/>
            <person name="Scarpelli C."/>
            <person name="Schiex T."/>
            <person name="Segurens B."/>
            <person name="Severin A.J."/>
            <person name="Sherrier D.J."/>
            <person name="Shi R."/>
            <person name="Sims S."/>
            <person name="Singer S.R."/>
            <person name="Sinharoy S."/>
            <person name="Sterck L."/>
            <person name="Viollet A."/>
            <person name="Wang B.B."/>
            <person name="Wang K."/>
            <person name="Wang M."/>
            <person name="Wang X."/>
            <person name="Warfsmann J."/>
            <person name="Weissenbach J."/>
            <person name="White D.D."/>
            <person name="White J.D."/>
            <person name="Wiley G.B."/>
            <person name="Wincker P."/>
            <person name="Xing Y."/>
            <person name="Yang L."/>
            <person name="Yao Z."/>
            <person name="Ying F."/>
            <person name="Zhai J."/>
            <person name="Zhou L."/>
            <person name="Zuber A."/>
            <person name="Denarie J."/>
            <person name="Dixon R.A."/>
            <person name="May G.D."/>
            <person name="Schwartz D.C."/>
            <person name="Rogers J."/>
            <person name="Quetier F."/>
            <person name="Town C.D."/>
            <person name="Roe B.A."/>
        </authorList>
    </citation>
    <scope>NUCLEOTIDE SEQUENCE [LARGE SCALE GENOMIC DNA]</scope>
    <source>
        <strain evidence="2">A17</strain>
        <strain evidence="4 5">cv. Jemalong A17</strain>
    </source>
</reference>
<dbReference type="SUPFAM" id="SSF81383">
    <property type="entry name" value="F-box domain"/>
    <property type="match status" value="1"/>
</dbReference>
<dbReference type="InterPro" id="IPR001810">
    <property type="entry name" value="F-box_dom"/>
</dbReference>
<dbReference type="Gramene" id="rna11454">
    <property type="protein sequence ID" value="RHN75278.1"/>
    <property type="gene ID" value="gene11454"/>
</dbReference>
<dbReference type="Gene3D" id="1.20.1280.50">
    <property type="match status" value="1"/>
</dbReference>
<dbReference type="Proteomes" id="UP000265566">
    <property type="component" value="Chromosome 2"/>
</dbReference>
<dbReference type="PaxDb" id="3880-AES66879"/>
<dbReference type="Pfam" id="PF00646">
    <property type="entry name" value="F-box"/>
    <property type="match status" value="1"/>
</dbReference>
<dbReference type="InterPro" id="IPR053781">
    <property type="entry name" value="F-box_AtFBL13-like"/>
</dbReference>
<dbReference type="AlphaFoldDB" id="G7IJK9"/>
<reference evidence="3" key="4">
    <citation type="journal article" date="2018" name="Nat. Plants">
        <title>Whole-genome landscape of Medicago truncatula symbiotic genes.</title>
        <authorList>
            <person name="Pecrix Y."/>
            <person name="Gamas P."/>
            <person name="Carrere S."/>
        </authorList>
    </citation>
    <scope>NUCLEOTIDE SEQUENCE</scope>
    <source>
        <tissue evidence="3">Leaves</tissue>
    </source>
</reference>
<evidence type="ECO:0000313" key="2">
    <source>
        <dbReference type="EMBL" id="AES66879.1"/>
    </source>
</evidence>
<keyword evidence="5" id="KW-1185">Reference proteome</keyword>
<dbReference type="InterPro" id="IPR055294">
    <property type="entry name" value="FBL60-like"/>
</dbReference>
<dbReference type="Proteomes" id="UP000002051">
    <property type="component" value="Chromosome 2"/>
</dbReference>